<keyword evidence="2" id="KW-0175">Coiled coil</keyword>
<dbReference type="SUPFAM" id="SSF57889">
    <property type="entry name" value="Cysteine-rich domain"/>
    <property type="match status" value="1"/>
</dbReference>
<evidence type="ECO:0000313" key="4">
    <source>
        <dbReference type="EMBL" id="KGN50281.1"/>
    </source>
</evidence>
<reference evidence="4 5" key="3">
    <citation type="journal article" date="2010" name="BMC Genomics">
        <title>Transcriptome sequencing and comparative analysis of cucumber flowers with different sex types.</title>
        <authorList>
            <person name="Guo S."/>
            <person name="Zheng Y."/>
            <person name="Joung J.G."/>
            <person name="Liu S."/>
            <person name="Zhang Z."/>
            <person name="Crasta O.R."/>
            <person name="Sobral B.W."/>
            <person name="Xu Y."/>
            <person name="Huang S."/>
            <person name="Fei Z."/>
        </authorList>
    </citation>
    <scope>NUCLEOTIDE SEQUENCE [LARGE SCALE GENOMIC DNA]</scope>
    <source>
        <strain evidence="5">cv. 9930</strain>
    </source>
</reference>
<proteinExistence type="predicted"/>
<dbReference type="OrthoDB" id="1724674at2759"/>
<dbReference type="Gramene" id="KGN50281">
    <property type="protein sequence ID" value="KGN50281"/>
    <property type="gene ID" value="Csa_5G165270"/>
</dbReference>
<keyword evidence="5" id="KW-1185">Reference proteome</keyword>
<dbReference type="KEGG" id="csv:105435447"/>
<dbReference type="EMBL" id="CM002926">
    <property type="protein sequence ID" value="KGN50281.1"/>
    <property type="molecule type" value="Genomic_DNA"/>
</dbReference>
<evidence type="ECO:0000313" key="5">
    <source>
        <dbReference type="Proteomes" id="UP000029981"/>
    </source>
</evidence>
<reference evidence="4 5" key="4">
    <citation type="journal article" date="2011" name="BMC Genomics">
        <title>RNA-Seq improves annotation of protein-coding genes in the cucumber genome.</title>
        <authorList>
            <person name="Li Z."/>
            <person name="Zhang Z."/>
            <person name="Yan P."/>
            <person name="Huang S."/>
            <person name="Fei Z."/>
            <person name="Lin K."/>
        </authorList>
    </citation>
    <scope>NUCLEOTIDE SEQUENCE [LARGE SCALE GENOMIC DNA]</scope>
    <source>
        <strain evidence="5">cv. 9930</strain>
    </source>
</reference>
<feature type="coiled-coil region" evidence="2">
    <location>
        <begin position="429"/>
        <end position="463"/>
    </location>
</feature>
<gene>
    <name evidence="4" type="ORF">Csa_5G165270</name>
</gene>
<dbReference type="PANTHER" id="PTHR46288:SF63">
    <property type="entry name" value="DC1 DOMAIN-CONTAINING PROTEIN"/>
    <property type="match status" value="1"/>
</dbReference>
<dbReference type="OMA" id="SHICESY"/>
<sequence length="485" mass="54729">MANRLQLQAAHRLHHPQNHPLAFINSVDTLQRHFMISLQDFSDPSISGLLFRSTGFFHCAACFTSTPGGPSFHCLACPFSLSASCAALPLITVNNHPHPLLLLDRKSDHKHLICGVCDEGISDLSFVRCVHCDAFLHVQCCLPPLIEAHSHHNHPIVLSMVVGYNNLCGVCGEERDGEAWFYCCNICPFLAHVGCVIYDLQTPSEKEGEEASSISTQLYTLSLDNDEHSLDEEGSHESILKPGVTLQQILDSFSESDDVEYQRLVDAMEKAYGGGDDDNDETENEANSADKHSHYFSYLEKPLYHLIDKLELEDANPFQDFDRDSPTVLVDGGYLVLEKWAGVFTKVFTKYGDISEGTNFGIKVRTIVWNLFCKVMDDMSRTKFENMRGDDLVSWMIGIRSIELIGFEMKFAFEGWKKIAMAFFGVKAKDIAQELVDEREERIKEQRMKLENLCEEQEKLLSLREKCSIEALAMEDVTFVTDGFL</sequence>
<dbReference type="InterPro" id="IPR046349">
    <property type="entry name" value="C1-like_sf"/>
</dbReference>
<dbReference type="Proteomes" id="UP000029981">
    <property type="component" value="Chromosome 5"/>
</dbReference>
<dbReference type="InterPro" id="IPR004146">
    <property type="entry name" value="DC1"/>
</dbReference>
<dbReference type="AlphaFoldDB" id="A0A0A0KRD1"/>
<dbReference type="PANTHER" id="PTHR46288">
    <property type="entry name" value="PHORBOL-ESTER/DAG-TYPE DOMAIN-CONTAINING PROTEIN"/>
    <property type="match status" value="1"/>
</dbReference>
<keyword evidence="1" id="KW-0677">Repeat</keyword>
<dbReference type="InterPro" id="IPR013083">
    <property type="entry name" value="Znf_RING/FYVE/PHD"/>
</dbReference>
<dbReference type="Pfam" id="PF03107">
    <property type="entry name" value="C1_2"/>
    <property type="match status" value="1"/>
</dbReference>
<protein>
    <recommendedName>
        <fullName evidence="3">DC1 domain-containing protein</fullName>
    </recommendedName>
</protein>
<evidence type="ECO:0000256" key="1">
    <source>
        <dbReference type="ARBA" id="ARBA00022737"/>
    </source>
</evidence>
<name>A0A0A0KRD1_CUCSA</name>
<evidence type="ECO:0000256" key="2">
    <source>
        <dbReference type="SAM" id="Coils"/>
    </source>
</evidence>
<feature type="domain" description="DC1" evidence="3">
    <location>
        <begin position="150"/>
        <end position="196"/>
    </location>
</feature>
<reference evidence="4 5" key="1">
    <citation type="journal article" date="2009" name="Nat. Genet.">
        <title>The genome of the cucumber, Cucumis sativus L.</title>
        <authorList>
            <person name="Huang S."/>
            <person name="Li R."/>
            <person name="Zhang Z."/>
            <person name="Li L."/>
            <person name="Gu X."/>
            <person name="Fan W."/>
            <person name="Lucas W.J."/>
            <person name="Wang X."/>
            <person name="Xie B."/>
            <person name="Ni P."/>
            <person name="Ren Y."/>
            <person name="Zhu H."/>
            <person name="Li J."/>
            <person name="Lin K."/>
            <person name="Jin W."/>
            <person name="Fei Z."/>
            <person name="Li G."/>
            <person name="Staub J."/>
            <person name="Kilian A."/>
            <person name="van der Vossen E.A."/>
            <person name="Wu Y."/>
            <person name="Guo J."/>
            <person name="He J."/>
            <person name="Jia Z."/>
            <person name="Ren Y."/>
            <person name="Tian G."/>
            <person name="Lu Y."/>
            <person name="Ruan J."/>
            <person name="Qian W."/>
            <person name="Wang M."/>
            <person name="Huang Q."/>
            <person name="Li B."/>
            <person name="Xuan Z."/>
            <person name="Cao J."/>
            <person name="Asan"/>
            <person name="Wu Z."/>
            <person name="Zhang J."/>
            <person name="Cai Q."/>
            <person name="Bai Y."/>
            <person name="Zhao B."/>
            <person name="Han Y."/>
            <person name="Li Y."/>
            <person name="Li X."/>
            <person name="Wang S."/>
            <person name="Shi Q."/>
            <person name="Liu S."/>
            <person name="Cho W.K."/>
            <person name="Kim J.Y."/>
            <person name="Xu Y."/>
            <person name="Heller-Uszynska K."/>
            <person name="Miao H."/>
            <person name="Cheng Z."/>
            <person name="Zhang S."/>
            <person name="Wu J."/>
            <person name="Yang Y."/>
            <person name="Kang H."/>
            <person name="Li M."/>
            <person name="Liang H."/>
            <person name="Ren X."/>
            <person name="Shi Z."/>
            <person name="Wen M."/>
            <person name="Jian M."/>
            <person name="Yang H."/>
            <person name="Zhang G."/>
            <person name="Yang Z."/>
            <person name="Chen R."/>
            <person name="Liu S."/>
            <person name="Li J."/>
            <person name="Ma L."/>
            <person name="Liu H."/>
            <person name="Zhou Y."/>
            <person name="Zhao J."/>
            <person name="Fang X."/>
            <person name="Li G."/>
            <person name="Fang L."/>
            <person name="Li Y."/>
            <person name="Liu D."/>
            <person name="Zheng H."/>
            <person name="Zhang Y."/>
            <person name="Qin N."/>
            <person name="Li Z."/>
            <person name="Yang G."/>
            <person name="Yang S."/>
            <person name="Bolund L."/>
            <person name="Kristiansen K."/>
            <person name="Zheng H."/>
            <person name="Li S."/>
            <person name="Zhang X."/>
            <person name="Yang H."/>
            <person name="Wang J."/>
            <person name="Sun R."/>
            <person name="Zhang B."/>
            <person name="Jiang S."/>
            <person name="Wang J."/>
            <person name="Du Y."/>
            <person name="Li S."/>
        </authorList>
    </citation>
    <scope>NUCLEOTIDE SEQUENCE [LARGE SCALE GENOMIC DNA]</scope>
    <source>
        <strain evidence="5">cv. 9930</strain>
    </source>
</reference>
<organism evidence="4 5">
    <name type="scientific">Cucumis sativus</name>
    <name type="common">Cucumber</name>
    <dbReference type="NCBI Taxonomy" id="3659"/>
    <lineage>
        <taxon>Eukaryota</taxon>
        <taxon>Viridiplantae</taxon>
        <taxon>Streptophyta</taxon>
        <taxon>Embryophyta</taxon>
        <taxon>Tracheophyta</taxon>
        <taxon>Spermatophyta</taxon>
        <taxon>Magnoliopsida</taxon>
        <taxon>eudicotyledons</taxon>
        <taxon>Gunneridae</taxon>
        <taxon>Pentapetalae</taxon>
        <taxon>rosids</taxon>
        <taxon>fabids</taxon>
        <taxon>Cucurbitales</taxon>
        <taxon>Cucurbitaceae</taxon>
        <taxon>Benincaseae</taxon>
        <taxon>Cucumis</taxon>
    </lineage>
</organism>
<accession>A0A0A0KRD1</accession>
<dbReference type="Gene3D" id="3.30.40.10">
    <property type="entry name" value="Zinc/RING finger domain, C3HC4 (zinc finger)"/>
    <property type="match status" value="1"/>
</dbReference>
<reference evidence="4 5" key="2">
    <citation type="journal article" date="2009" name="PLoS ONE">
        <title>An integrated genetic and cytogenetic map of the cucumber genome.</title>
        <authorList>
            <person name="Ren Y."/>
            <person name="Zhang Z."/>
            <person name="Liu J."/>
            <person name="Staub J.E."/>
            <person name="Han Y."/>
            <person name="Cheng Z."/>
            <person name="Li X."/>
            <person name="Lu J."/>
            <person name="Miao H."/>
            <person name="Kang H."/>
            <person name="Xie B."/>
            <person name="Gu X."/>
            <person name="Wang X."/>
            <person name="Du Y."/>
            <person name="Jin W."/>
            <person name="Huang S."/>
        </authorList>
    </citation>
    <scope>NUCLEOTIDE SEQUENCE [LARGE SCALE GENOMIC DNA]</scope>
    <source>
        <strain evidence="5">cv. 9930</strain>
    </source>
</reference>
<evidence type="ECO:0000259" key="3">
    <source>
        <dbReference type="Pfam" id="PF03107"/>
    </source>
</evidence>